<protein>
    <recommendedName>
        <fullName evidence="3">MinD-like ATPase involved in chromosome partitioning or flagellar assembly</fullName>
    </recommendedName>
</protein>
<keyword evidence="2" id="KW-1185">Reference proteome</keyword>
<evidence type="ECO:0000313" key="2">
    <source>
        <dbReference type="Proteomes" id="UP001501803"/>
    </source>
</evidence>
<sequence>MTTFANLAALGSRALFGSPAAALRQLSAEDEQIRMALPVNRRIGFVQLDAGNGCSTLAAQVAGVFAARRSGHVLGVNASAGPHNLIAHAGLGTASSDQPNAVRLFAQSARDALTDLRRSATGLVVQDLRHSPLADASVASWNEQITPISRFFDLTVTDWGVRPPENDLGAVIATSHTICLVARADRYTAEIAASLVPAIHAHQTQPSVVLALVDIDGSAGQAPSRMFSDASLPICVIRHDPELARAGDTIARSRSGRSRRAASTLAATLLAVGAPTARPLESIR</sequence>
<evidence type="ECO:0008006" key="3">
    <source>
        <dbReference type="Google" id="ProtNLM"/>
    </source>
</evidence>
<name>A0ABP7KB21_9MICO</name>
<accession>A0ABP7KB21</accession>
<dbReference type="EMBL" id="BAABCN010000002">
    <property type="protein sequence ID" value="GAA3871592.1"/>
    <property type="molecule type" value="Genomic_DNA"/>
</dbReference>
<organism evidence="1 2">
    <name type="scientific">Leifsonia kafniensis</name>
    <dbReference type="NCBI Taxonomy" id="475957"/>
    <lineage>
        <taxon>Bacteria</taxon>
        <taxon>Bacillati</taxon>
        <taxon>Actinomycetota</taxon>
        <taxon>Actinomycetes</taxon>
        <taxon>Micrococcales</taxon>
        <taxon>Microbacteriaceae</taxon>
        <taxon>Leifsonia</taxon>
    </lineage>
</organism>
<dbReference type="InterPro" id="IPR027417">
    <property type="entry name" value="P-loop_NTPase"/>
</dbReference>
<evidence type="ECO:0000313" key="1">
    <source>
        <dbReference type="EMBL" id="GAA3871592.1"/>
    </source>
</evidence>
<dbReference type="Proteomes" id="UP001501803">
    <property type="component" value="Unassembled WGS sequence"/>
</dbReference>
<gene>
    <name evidence="1" type="ORF">GCM10022381_13350</name>
</gene>
<reference evidence="2" key="1">
    <citation type="journal article" date="2019" name="Int. J. Syst. Evol. Microbiol.">
        <title>The Global Catalogue of Microorganisms (GCM) 10K type strain sequencing project: providing services to taxonomists for standard genome sequencing and annotation.</title>
        <authorList>
            <consortium name="The Broad Institute Genomics Platform"/>
            <consortium name="The Broad Institute Genome Sequencing Center for Infectious Disease"/>
            <person name="Wu L."/>
            <person name="Ma J."/>
        </authorList>
    </citation>
    <scope>NUCLEOTIDE SEQUENCE [LARGE SCALE GENOMIC DNA]</scope>
    <source>
        <strain evidence="2">JCM 17021</strain>
    </source>
</reference>
<dbReference type="Gene3D" id="3.40.50.300">
    <property type="entry name" value="P-loop containing nucleotide triphosphate hydrolases"/>
    <property type="match status" value="1"/>
</dbReference>
<proteinExistence type="predicted"/>
<dbReference type="RefSeq" id="WP_345063704.1">
    <property type="nucleotide sequence ID" value="NZ_BAABCN010000002.1"/>
</dbReference>
<comment type="caution">
    <text evidence="1">The sequence shown here is derived from an EMBL/GenBank/DDBJ whole genome shotgun (WGS) entry which is preliminary data.</text>
</comment>